<dbReference type="EMBL" id="LGUT01002630">
    <property type="protein sequence ID" value="KOG86773.1"/>
    <property type="molecule type" value="Genomic_DNA"/>
</dbReference>
<organism evidence="2 3">
    <name type="scientific">Streptomyces varsoviensis</name>
    <dbReference type="NCBI Taxonomy" id="67373"/>
    <lineage>
        <taxon>Bacteria</taxon>
        <taxon>Bacillati</taxon>
        <taxon>Actinomycetota</taxon>
        <taxon>Actinomycetes</taxon>
        <taxon>Kitasatosporales</taxon>
        <taxon>Streptomycetaceae</taxon>
        <taxon>Streptomyces</taxon>
    </lineage>
</organism>
<feature type="region of interest" description="Disordered" evidence="1">
    <location>
        <begin position="445"/>
        <end position="502"/>
    </location>
</feature>
<keyword evidence="3" id="KW-1185">Reference proteome</keyword>
<feature type="region of interest" description="Disordered" evidence="1">
    <location>
        <begin position="925"/>
        <end position="984"/>
    </location>
</feature>
<proteinExistence type="predicted"/>
<gene>
    <name evidence="2" type="ORF">ADK38_29170</name>
</gene>
<comment type="caution">
    <text evidence="2">The sequence shown here is derived from an EMBL/GenBank/DDBJ whole genome shotgun (WGS) entry which is preliminary data.</text>
</comment>
<evidence type="ECO:0000256" key="1">
    <source>
        <dbReference type="SAM" id="MobiDB-lite"/>
    </source>
</evidence>
<accession>A0ABR5J056</accession>
<feature type="compositionally biased region" description="Low complexity" evidence="1">
    <location>
        <begin position="468"/>
        <end position="477"/>
    </location>
</feature>
<feature type="non-terminal residue" evidence="2">
    <location>
        <position position="984"/>
    </location>
</feature>
<name>A0ABR5J056_9ACTN</name>
<evidence type="ECO:0000313" key="3">
    <source>
        <dbReference type="Proteomes" id="UP000037020"/>
    </source>
</evidence>
<reference evidence="2 3" key="1">
    <citation type="submission" date="2015-07" db="EMBL/GenBank/DDBJ databases">
        <authorList>
            <person name="Ju K.-S."/>
            <person name="Doroghazi J.R."/>
            <person name="Metcalf W.W."/>
        </authorList>
    </citation>
    <scope>NUCLEOTIDE SEQUENCE [LARGE SCALE GENOMIC DNA]</scope>
    <source>
        <strain evidence="2 3">NRRL B-3589</strain>
    </source>
</reference>
<protein>
    <submittedName>
        <fullName evidence="2">Uncharacterized protein</fullName>
    </submittedName>
</protein>
<evidence type="ECO:0000313" key="2">
    <source>
        <dbReference type="EMBL" id="KOG86773.1"/>
    </source>
</evidence>
<feature type="compositionally biased region" description="Gly residues" evidence="1">
    <location>
        <begin position="478"/>
        <end position="491"/>
    </location>
</feature>
<sequence length="984" mass="105620">MAKDGVSEIGEFMKDVVAVGPDGDTSKLTIEMKDVYTGPDGEYHRTVASAIEARQKAGQPIPDDADPEEIDGFVQQVAIAEPIFGVASTLPGENYADRQELYRHELQLEEAFEGISGAAGSAPSIPLQKFLPEGWTITEEGQGWKIGPRPIGDWPGSHDHFNEGVRPSVGHSFLRYVYENTWRDQSHGYYTKDHLGDALKFADLGAARQLVREARGEDFGHEEVADAIGMLDGLPDAAVQARRFHDAVVYVTAAMMVSGRLGNALWKAHAAVLPRHELYELFDALPERTQNDLKDSAEERLEDFDRSIQARIPDAADIYYKRMGLRKPEPEEAVQPLDYNLPDFEGTVEDLLLTGFGVADDFVILEEQLGLTMLPDLDEGKAVLELRSVGKRHVTAKESQGYDLGLSGKVRELEPWAERLAHPSREDLALNEKAREWLRLPAEDRRSTPWAGAGSRDGFAATMPPSQRPEGLRLGSGPLRGGASGSQGGAGLPPLPRGDEDGKLADLFETAANGDYREVEWGDVQRMGWYRDLHPDHRERLGAAGFAAIGEFLEESRNTVVAAVDGSAGWEEAKFLADALRLRENLSAYDPAMVSFLGGHVRAAEGETLALVRGPVSEFGRHVPFTEMLVPHPGPWAMMEGPGGLAGSIEHVLGPLSRALILTDNEMAVGSQAAGLVRNIEAVNAALDGEPGYIPLEVETVDARSAISPSADQPGKEQILLGEVPLLLRHSGPFKLVTVTRGAGDWNVRVEPSSGQGLSGGAVVREAGRRTEVHVSGGREGRGAGRLVVTQTSVSGSGEPSASRPVVQRYEIAADGAVTRPDGQVLYGQGWLRQGLDFVHDLGGALRVGSGVFDFSVPAAGDEPLSVDLAGPSYTLRVVPPRYEQINGGVQQAGLEMVPQGSASGVAPVRIPWRVVWDAPVGEGITEPGPGSRAESVENPVTAWSEGRDQAEAASEVPAEQAPDSIEDAIGSVFGDPSAPVDMG</sequence>
<dbReference type="Proteomes" id="UP000037020">
    <property type="component" value="Unassembled WGS sequence"/>
</dbReference>